<name>A0ABS7G183_9ACTN</name>
<dbReference type="SUPFAM" id="SSF54909">
    <property type="entry name" value="Dimeric alpha+beta barrel"/>
    <property type="match status" value="1"/>
</dbReference>
<protein>
    <recommendedName>
        <fullName evidence="3">DUF3291 domain-containing protein</fullName>
    </recommendedName>
</protein>
<organism evidence="1 2">
    <name type="scientific">Actinomadura parmotrematis</name>
    <dbReference type="NCBI Taxonomy" id="2864039"/>
    <lineage>
        <taxon>Bacteria</taxon>
        <taxon>Bacillati</taxon>
        <taxon>Actinomycetota</taxon>
        <taxon>Actinomycetes</taxon>
        <taxon>Streptosporangiales</taxon>
        <taxon>Thermomonosporaceae</taxon>
        <taxon>Actinomadura</taxon>
    </lineage>
</organism>
<dbReference type="EMBL" id="JAIBOA010000024">
    <property type="protein sequence ID" value="MBW8486469.1"/>
    <property type="molecule type" value="Genomic_DNA"/>
</dbReference>
<proteinExistence type="predicted"/>
<accession>A0ABS7G183</accession>
<gene>
    <name evidence="1" type="ORF">K1Y72_29165</name>
</gene>
<dbReference type="InterPro" id="IPR011008">
    <property type="entry name" value="Dimeric_a/b-barrel"/>
</dbReference>
<keyword evidence="2" id="KW-1185">Reference proteome</keyword>
<evidence type="ECO:0000313" key="2">
    <source>
        <dbReference type="Proteomes" id="UP000774570"/>
    </source>
</evidence>
<comment type="caution">
    <text evidence="1">The sequence shown here is derived from an EMBL/GenBank/DDBJ whole genome shotgun (WGS) entry which is preliminary data.</text>
</comment>
<sequence length="139" mass="15034">MEIPWTRVGGGGSADGADAVVMASRFELASAWRSPVFLLHSLRLWRQARRAPGALGVALRAAPLSGVFWTLSAWQDRAALARYARTDPHGRVLAAVRPWTRSADFVYWETPIGGLPAGPGDAGALWEEGERRVSARRGA</sequence>
<dbReference type="Proteomes" id="UP000774570">
    <property type="component" value="Unassembled WGS sequence"/>
</dbReference>
<evidence type="ECO:0000313" key="1">
    <source>
        <dbReference type="EMBL" id="MBW8486469.1"/>
    </source>
</evidence>
<reference evidence="1 2" key="1">
    <citation type="submission" date="2021-07" db="EMBL/GenBank/DDBJ databases">
        <title>Actinomadura sp. PM05-2 isolated from lichen.</title>
        <authorList>
            <person name="Somphong A."/>
            <person name="Phongsopitanun W."/>
            <person name="Tanasupawat S."/>
            <person name="Peongsungnone V."/>
        </authorList>
    </citation>
    <scope>NUCLEOTIDE SEQUENCE [LARGE SCALE GENOMIC DNA]</scope>
    <source>
        <strain evidence="1 2">PM05-2</strain>
    </source>
</reference>
<evidence type="ECO:0008006" key="3">
    <source>
        <dbReference type="Google" id="ProtNLM"/>
    </source>
</evidence>
<dbReference type="RefSeq" id="WP_220169709.1">
    <property type="nucleotide sequence ID" value="NZ_JAIBOA010000024.1"/>
</dbReference>